<feature type="domain" description="OmpA-like" evidence="7">
    <location>
        <begin position="435"/>
        <end position="553"/>
    </location>
</feature>
<evidence type="ECO:0000256" key="1">
    <source>
        <dbReference type="ARBA" id="ARBA00004442"/>
    </source>
</evidence>
<dbReference type="InterPro" id="IPR028974">
    <property type="entry name" value="TSP_type-3_rpt"/>
</dbReference>
<dbReference type="SUPFAM" id="SSF103647">
    <property type="entry name" value="TSP type-3 repeat"/>
    <property type="match status" value="1"/>
</dbReference>
<dbReference type="SUPFAM" id="SSF103088">
    <property type="entry name" value="OmpA-like"/>
    <property type="match status" value="1"/>
</dbReference>
<dbReference type="GO" id="GO:0005509">
    <property type="term" value="F:calcium ion binding"/>
    <property type="evidence" value="ECO:0007669"/>
    <property type="project" value="InterPro"/>
</dbReference>
<keyword evidence="6" id="KW-0732">Signal</keyword>
<organism evidence="8 9">
    <name type="scientific">Sandaracinus amylolyticus</name>
    <dbReference type="NCBI Taxonomy" id="927083"/>
    <lineage>
        <taxon>Bacteria</taxon>
        <taxon>Pseudomonadati</taxon>
        <taxon>Myxococcota</taxon>
        <taxon>Polyangia</taxon>
        <taxon>Polyangiales</taxon>
        <taxon>Sandaracinaceae</taxon>
        <taxon>Sandaracinus</taxon>
    </lineage>
</organism>
<keyword evidence="2 4" id="KW-0472">Membrane</keyword>
<evidence type="ECO:0000256" key="2">
    <source>
        <dbReference type="ARBA" id="ARBA00023136"/>
    </source>
</evidence>
<evidence type="ECO:0000256" key="5">
    <source>
        <dbReference type="SAM" id="MobiDB-lite"/>
    </source>
</evidence>
<dbReference type="PRINTS" id="PR01021">
    <property type="entry name" value="OMPADOMAIN"/>
</dbReference>
<dbReference type="PANTHER" id="PTHR30329:SF21">
    <property type="entry name" value="LIPOPROTEIN YIAD-RELATED"/>
    <property type="match status" value="1"/>
</dbReference>
<evidence type="ECO:0000256" key="4">
    <source>
        <dbReference type="PROSITE-ProRule" id="PRU00473"/>
    </source>
</evidence>
<dbReference type="EMBL" id="CP011125">
    <property type="protein sequence ID" value="AKF05735.1"/>
    <property type="molecule type" value="Genomic_DNA"/>
</dbReference>
<dbReference type="AlphaFoldDB" id="A0A0F6YHC2"/>
<dbReference type="RefSeq" id="WP_169791447.1">
    <property type="nucleotide sequence ID" value="NZ_CP011125.1"/>
</dbReference>
<feature type="signal peptide" evidence="6">
    <location>
        <begin position="1"/>
        <end position="34"/>
    </location>
</feature>
<keyword evidence="3" id="KW-0998">Cell outer membrane</keyword>
<dbReference type="InterPro" id="IPR050330">
    <property type="entry name" value="Bact_OuterMem_StrucFunc"/>
</dbReference>
<dbReference type="Pfam" id="PF00691">
    <property type="entry name" value="OmpA"/>
    <property type="match status" value="1"/>
</dbReference>
<feature type="region of interest" description="Disordered" evidence="5">
    <location>
        <begin position="549"/>
        <end position="571"/>
    </location>
</feature>
<feature type="region of interest" description="Disordered" evidence="5">
    <location>
        <begin position="381"/>
        <end position="422"/>
    </location>
</feature>
<accession>A0A0F6YHC2</accession>
<evidence type="ECO:0000256" key="3">
    <source>
        <dbReference type="ARBA" id="ARBA00023237"/>
    </source>
</evidence>
<dbReference type="CDD" id="cd07185">
    <property type="entry name" value="OmpA_C-like"/>
    <property type="match status" value="1"/>
</dbReference>
<dbReference type="KEGG" id="samy:DB32_002884"/>
<dbReference type="PANTHER" id="PTHR30329">
    <property type="entry name" value="STATOR ELEMENT OF FLAGELLAR MOTOR COMPLEX"/>
    <property type="match status" value="1"/>
</dbReference>
<gene>
    <name evidence="8" type="ORF">DB32_002884</name>
</gene>
<feature type="compositionally biased region" description="Acidic residues" evidence="5">
    <location>
        <begin position="389"/>
        <end position="400"/>
    </location>
</feature>
<dbReference type="Gene3D" id="3.30.1330.60">
    <property type="entry name" value="OmpA-like domain"/>
    <property type="match status" value="1"/>
</dbReference>
<dbReference type="InterPro" id="IPR006664">
    <property type="entry name" value="OMP_bac"/>
</dbReference>
<comment type="subcellular location">
    <subcellularLocation>
        <location evidence="1">Cell outer membrane</location>
    </subcellularLocation>
</comment>
<proteinExistence type="predicted"/>
<evidence type="ECO:0000256" key="6">
    <source>
        <dbReference type="SAM" id="SignalP"/>
    </source>
</evidence>
<evidence type="ECO:0000313" key="9">
    <source>
        <dbReference type="Proteomes" id="UP000034883"/>
    </source>
</evidence>
<evidence type="ECO:0000313" key="8">
    <source>
        <dbReference type="EMBL" id="AKF05735.1"/>
    </source>
</evidence>
<keyword evidence="9" id="KW-1185">Reference proteome</keyword>
<feature type="chain" id="PRO_5002512274" evidence="6">
    <location>
        <begin position="35"/>
        <end position="571"/>
    </location>
</feature>
<evidence type="ECO:0000259" key="7">
    <source>
        <dbReference type="PROSITE" id="PS51123"/>
    </source>
</evidence>
<dbReference type="GO" id="GO:0009279">
    <property type="term" value="C:cell outer membrane"/>
    <property type="evidence" value="ECO:0007669"/>
    <property type="project" value="UniProtKB-SubCell"/>
</dbReference>
<dbReference type="Proteomes" id="UP000034883">
    <property type="component" value="Chromosome"/>
</dbReference>
<dbReference type="InterPro" id="IPR036737">
    <property type="entry name" value="OmpA-like_sf"/>
</dbReference>
<reference evidence="8 9" key="1">
    <citation type="submission" date="2015-03" db="EMBL/GenBank/DDBJ databases">
        <title>Genome assembly of Sandaracinus amylolyticus DSM 53668.</title>
        <authorList>
            <person name="Sharma G."/>
            <person name="Subramanian S."/>
        </authorList>
    </citation>
    <scope>NUCLEOTIDE SEQUENCE [LARGE SCALE GENOMIC DNA]</scope>
    <source>
        <strain evidence="8 9">DSM 53668</strain>
    </source>
</reference>
<name>A0A0F6YHC2_9BACT</name>
<dbReference type="PROSITE" id="PS51123">
    <property type="entry name" value="OMPA_2"/>
    <property type="match status" value="1"/>
</dbReference>
<sequence length="571" mass="61154">MISSLRAASRGLGRALIAALVAAAFAGAPAVAEAQPPRGFDLQLYTPPAAVGSTFVIDRPGVPRHLNAVFGIAASYAGEPFVRVDADGSTQAVMSHLFQGELLAAIGLFEWIELGLALPVAVAEVADDPLAPQLSRSLVAGLSDLRLSMKMPIVRGAFSLAGRLVVGLPTGDSGAYLGMGYWTTLPEIVAAWDLGVVRLAGELGYRFRQRRSLPGFEQDDELQIALGGEVPIVPEVSIVVDTQVRVGTGGRTVRENEVPWDANAGARIALGDGMTLEAAAGFGIHGGYGAPIARGVLTFRYATERDPCVGGPEDFDGFEDGDFCADLDNDRDGLEDVVDACRNDPEDVDEFADDDGCPDTDNDADGVLDANDACPMLSEDVDAFRDDDGCPEPDNDEDGVADGSDQCPMEPEDADRFQDEDGCPEPGPNAIAVTVTDTRILISERIYFEFDTDTIRSVSTPLLDQVAEVIGQLSPELRVRIEGHTDDQGVAQYNTDLSFRRARAVVEYLVSRGVPRERLEFRGYGSQHPVAPNDSPEGRALNRRVEFTILHPTDSAAPEARRRRGREGGER</sequence>
<protein>
    <submittedName>
        <fullName evidence="8">OmpA/MotB domain</fullName>
    </submittedName>
</protein>
<dbReference type="STRING" id="927083.DB32_002884"/>
<dbReference type="InterPro" id="IPR006665">
    <property type="entry name" value="OmpA-like"/>
</dbReference>